<dbReference type="EMBL" id="MU277253">
    <property type="protein sequence ID" value="KAI0057063.1"/>
    <property type="molecule type" value="Genomic_DNA"/>
</dbReference>
<sequence>MMKPEEFGEEADTRNIDSSGHSEDRQFYREETSKLWSSYLKTAGNYDRELVETWKGDAEGILIFTGLFSATLAAFIIESYKGLQRDPSDSTVYLLSQISQQLAASANGTQILLKSPPQFHPSPTSVRVNTLWFLSLCLSLTCALAATLMQQWARRYLHLSYGRYSDAYGRARIRTYVYQGAQNFGMTECLAAVPSLLHLSVFLFFAGLVDFLLPINSTVAYITLALVIVVAVVYAVLTALPLAFPNCPYRTPLSPFLWQLVYLLEVAFRAARRASSAFGKFVKSETAWSESWLSSSLPATPKFAENMDRNVAKNAAQHTVAIVGTALCWHFQSLETRNECEQFLDGLNALVTIHTDVQESLRYLIDQYYYELAFSLSRLLASFADTHRAPLVTRERRAVVCLRAIWHLAYCLPPEPAPIAFFFCAEDLSVILSLAPFRNHEDPRVAIIASCIQTYAVVTKSISSEHSTGSTDLPTLLRLSNAPPALLDTLTNCGSGDAYLLALSGFLSDVLPHLDTPSSAHWHVVLQFIPAILRHPSHCRGALHEVREVFLHVWDGIHRRAPQSGFILLADMLRPIRDALQESPDPDGAAPELQGDGLVEEVDSPAIVVDFARRSSLQDETGVVGD</sequence>
<proteinExistence type="predicted"/>
<evidence type="ECO:0000313" key="1">
    <source>
        <dbReference type="EMBL" id="KAI0057063.1"/>
    </source>
</evidence>
<organism evidence="1 2">
    <name type="scientific">Artomyces pyxidatus</name>
    <dbReference type="NCBI Taxonomy" id="48021"/>
    <lineage>
        <taxon>Eukaryota</taxon>
        <taxon>Fungi</taxon>
        <taxon>Dikarya</taxon>
        <taxon>Basidiomycota</taxon>
        <taxon>Agaricomycotina</taxon>
        <taxon>Agaricomycetes</taxon>
        <taxon>Russulales</taxon>
        <taxon>Auriscalpiaceae</taxon>
        <taxon>Artomyces</taxon>
    </lineage>
</organism>
<reference evidence="1" key="1">
    <citation type="submission" date="2021-03" db="EMBL/GenBank/DDBJ databases">
        <authorList>
            <consortium name="DOE Joint Genome Institute"/>
            <person name="Ahrendt S."/>
            <person name="Looney B.P."/>
            <person name="Miyauchi S."/>
            <person name="Morin E."/>
            <person name="Drula E."/>
            <person name="Courty P.E."/>
            <person name="Chicoki N."/>
            <person name="Fauchery L."/>
            <person name="Kohler A."/>
            <person name="Kuo A."/>
            <person name="Labutti K."/>
            <person name="Pangilinan J."/>
            <person name="Lipzen A."/>
            <person name="Riley R."/>
            <person name="Andreopoulos W."/>
            <person name="He G."/>
            <person name="Johnson J."/>
            <person name="Barry K.W."/>
            <person name="Grigoriev I.V."/>
            <person name="Nagy L."/>
            <person name="Hibbett D."/>
            <person name="Henrissat B."/>
            <person name="Matheny P.B."/>
            <person name="Labbe J."/>
            <person name="Martin F."/>
        </authorList>
    </citation>
    <scope>NUCLEOTIDE SEQUENCE</scope>
    <source>
        <strain evidence="1">HHB10654</strain>
    </source>
</reference>
<name>A0ACB8SLB4_9AGAM</name>
<gene>
    <name evidence="1" type="ORF">BV25DRAFT_1466974</name>
</gene>
<accession>A0ACB8SLB4</accession>
<evidence type="ECO:0000313" key="2">
    <source>
        <dbReference type="Proteomes" id="UP000814140"/>
    </source>
</evidence>
<comment type="caution">
    <text evidence="1">The sequence shown here is derived from an EMBL/GenBank/DDBJ whole genome shotgun (WGS) entry which is preliminary data.</text>
</comment>
<reference evidence="1" key="2">
    <citation type="journal article" date="2022" name="New Phytol.">
        <title>Evolutionary transition to the ectomycorrhizal habit in the genomes of a hyperdiverse lineage of mushroom-forming fungi.</title>
        <authorList>
            <person name="Looney B."/>
            <person name="Miyauchi S."/>
            <person name="Morin E."/>
            <person name="Drula E."/>
            <person name="Courty P.E."/>
            <person name="Kohler A."/>
            <person name="Kuo A."/>
            <person name="LaButti K."/>
            <person name="Pangilinan J."/>
            <person name="Lipzen A."/>
            <person name="Riley R."/>
            <person name="Andreopoulos W."/>
            <person name="He G."/>
            <person name="Johnson J."/>
            <person name="Nolan M."/>
            <person name="Tritt A."/>
            <person name="Barry K.W."/>
            <person name="Grigoriev I.V."/>
            <person name="Nagy L.G."/>
            <person name="Hibbett D."/>
            <person name="Henrissat B."/>
            <person name="Matheny P.B."/>
            <person name="Labbe J."/>
            <person name="Martin F.M."/>
        </authorList>
    </citation>
    <scope>NUCLEOTIDE SEQUENCE</scope>
    <source>
        <strain evidence="1">HHB10654</strain>
    </source>
</reference>
<protein>
    <submittedName>
        <fullName evidence="1">Uncharacterized protein</fullName>
    </submittedName>
</protein>
<dbReference type="Proteomes" id="UP000814140">
    <property type="component" value="Unassembled WGS sequence"/>
</dbReference>
<keyword evidence="2" id="KW-1185">Reference proteome</keyword>